<evidence type="ECO:0000256" key="3">
    <source>
        <dbReference type="SAM" id="Coils"/>
    </source>
</evidence>
<keyword evidence="2" id="KW-0732">Signal</keyword>
<dbReference type="AlphaFoldDB" id="A0A9X4RVD0"/>
<dbReference type="PANTHER" id="PTHR35089:SF1">
    <property type="entry name" value="CHAPERONE PROTEIN SKP"/>
    <property type="match status" value="1"/>
</dbReference>
<dbReference type="Pfam" id="PF03938">
    <property type="entry name" value="OmpH"/>
    <property type="match status" value="1"/>
</dbReference>
<feature type="region of interest" description="Disordered" evidence="4">
    <location>
        <begin position="172"/>
        <end position="202"/>
    </location>
</feature>
<dbReference type="GO" id="GO:0050821">
    <property type="term" value="P:protein stabilization"/>
    <property type="evidence" value="ECO:0007669"/>
    <property type="project" value="TreeGrafter"/>
</dbReference>
<organism evidence="5 6">
    <name type="scientific">Profundicola chukchiensis</name>
    <dbReference type="NCBI Taxonomy" id="2961959"/>
    <lineage>
        <taxon>Bacteria</taxon>
        <taxon>Pseudomonadati</taxon>
        <taxon>Bacteroidota</taxon>
        <taxon>Flavobacteriia</taxon>
        <taxon>Flavobacteriales</taxon>
        <taxon>Weeksellaceae</taxon>
        <taxon>Profundicola</taxon>
    </lineage>
</organism>
<dbReference type="InterPro" id="IPR024930">
    <property type="entry name" value="Skp_dom_sf"/>
</dbReference>
<evidence type="ECO:0000256" key="4">
    <source>
        <dbReference type="SAM" id="MobiDB-lite"/>
    </source>
</evidence>
<keyword evidence="3" id="KW-0175">Coiled coil</keyword>
<dbReference type="PANTHER" id="PTHR35089">
    <property type="entry name" value="CHAPERONE PROTEIN SKP"/>
    <property type="match status" value="1"/>
</dbReference>
<sequence>MKNSIVIFIFLISASMFGQRFGYVDTDYVLNSLPQYADAQQRLDMQANNWATEIENHTEQLEVMLTEFQNEKILLTKDQVVEREAEIAEKRQTIKDLQAQRYGPNGDMLSVRRNLVKPIQDQIWNAVKTVAERRKYSFVFDKGSDLVMLYSDPKYDISEEVLRMVLPEGKEPIRDAKNRRTPDNSVNPMNSNKRDLKKIDNRLKIQKTESIKPVKSK</sequence>
<dbReference type="Proteomes" id="UP001152599">
    <property type="component" value="Unassembled WGS sequence"/>
</dbReference>
<keyword evidence="6" id="KW-1185">Reference proteome</keyword>
<dbReference type="SMART" id="SM00935">
    <property type="entry name" value="OmpH"/>
    <property type="match status" value="1"/>
</dbReference>
<evidence type="ECO:0000256" key="2">
    <source>
        <dbReference type="ARBA" id="ARBA00022729"/>
    </source>
</evidence>
<reference evidence="5" key="1">
    <citation type="submission" date="2022-07" db="EMBL/GenBank/DDBJ databases">
        <title>Description and genome-wide analysis of Profundicola chukchiensis gen. nov., sp. nov., marine bacteria isolated from bottom sediments of the Chukchi Sea.</title>
        <authorList>
            <person name="Romanenko L."/>
            <person name="Otstavnykh N."/>
            <person name="Kurilenko V."/>
            <person name="Eremeev V."/>
            <person name="Velansky P."/>
            <person name="Mikhailov V."/>
            <person name="Isaeva M."/>
        </authorList>
    </citation>
    <scope>NUCLEOTIDE SEQUENCE</scope>
    <source>
        <strain evidence="5">KMM 9713</strain>
    </source>
</reference>
<comment type="caution">
    <text evidence="5">The sequence shown here is derived from an EMBL/GenBank/DDBJ whole genome shotgun (WGS) entry which is preliminary data.</text>
</comment>
<dbReference type="GO" id="GO:0051082">
    <property type="term" value="F:unfolded protein binding"/>
    <property type="evidence" value="ECO:0007669"/>
    <property type="project" value="InterPro"/>
</dbReference>
<dbReference type="GO" id="GO:0005829">
    <property type="term" value="C:cytosol"/>
    <property type="evidence" value="ECO:0007669"/>
    <property type="project" value="TreeGrafter"/>
</dbReference>
<dbReference type="EMBL" id="JANCMU010000001">
    <property type="protein sequence ID" value="MDG4945630.1"/>
    <property type="molecule type" value="Genomic_DNA"/>
</dbReference>
<dbReference type="Gene3D" id="3.30.910.20">
    <property type="entry name" value="Skp domain"/>
    <property type="match status" value="1"/>
</dbReference>
<name>A0A9X4RVD0_9FLAO</name>
<proteinExistence type="inferred from homology"/>
<feature type="compositionally biased region" description="Basic and acidic residues" evidence="4">
    <location>
        <begin position="172"/>
        <end position="182"/>
    </location>
</feature>
<feature type="compositionally biased region" description="Basic and acidic residues" evidence="4">
    <location>
        <begin position="192"/>
        <end position="202"/>
    </location>
</feature>
<gene>
    <name evidence="5" type="ORF">NMK71_04320</name>
</gene>
<dbReference type="RefSeq" id="WP_304420196.1">
    <property type="nucleotide sequence ID" value="NZ_JANCMU010000001.1"/>
</dbReference>
<dbReference type="InterPro" id="IPR005632">
    <property type="entry name" value="Chaperone_Skp"/>
</dbReference>
<comment type="similarity">
    <text evidence="1">Belongs to the Skp family.</text>
</comment>
<evidence type="ECO:0000256" key="1">
    <source>
        <dbReference type="ARBA" id="ARBA00009091"/>
    </source>
</evidence>
<evidence type="ECO:0000313" key="6">
    <source>
        <dbReference type="Proteomes" id="UP001152599"/>
    </source>
</evidence>
<protein>
    <submittedName>
        <fullName evidence="5">OmpH family outer membrane protein</fullName>
    </submittedName>
</protein>
<dbReference type="SUPFAM" id="SSF111384">
    <property type="entry name" value="OmpH-like"/>
    <property type="match status" value="1"/>
</dbReference>
<feature type="coiled-coil region" evidence="3">
    <location>
        <begin position="51"/>
        <end position="100"/>
    </location>
</feature>
<evidence type="ECO:0000313" key="5">
    <source>
        <dbReference type="EMBL" id="MDG4945630.1"/>
    </source>
</evidence>
<accession>A0A9X4RVD0</accession>